<evidence type="ECO:0000313" key="3">
    <source>
        <dbReference type="EMBL" id="MFG3816084.1"/>
    </source>
</evidence>
<dbReference type="Proteomes" id="UP001604335">
    <property type="component" value="Unassembled WGS sequence"/>
</dbReference>
<feature type="compositionally biased region" description="Polar residues" evidence="1">
    <location>
        <begin position="25"/>
        <end position="45"/>
    </location>
</feature>
<evidence type="ECO:0000256" key="2">
    <source>
        <dbReference type="SAM" id="SignalP"/>
    </source>
</evidence>
<proteinExistence type="predicted"/>
<keyword evidence="2" id="KW-0732">Signal</keyword>
<sequence length="281" mass="29782">MPSLVRFGAAVALLVAATSCGGPTDTATTDEASPTASPASGTDAPTATVPKADFKSPMVAGRPKTAVPTIQRFIQPTNIDARAKQTQTEIQQNSKNSRRDPFAIPLQVQPLAKLPDGSPVGPSVTQSPRPIAIPSPTWQEPETDVEGRDFRGYPPPTLVDPPKPRPAVRRPTPARSPVAARPQVPPVTVPSQPPAPPSPTDALSLRVTGVVQVGDQFQIIVQIPGENSERYVNVGDRIANGQVLVKRVELSKTLDPVVIFEQYGQEVAKNVGDSAQPIAMR</sequence>
<feature type="region of interest" description="Disordered" evidence="1">
    <location>
        <begin position="19"/>
        <end position="201"/>
    </location>
</feature>
<comment type="caution">
    <text evidence="3">The sequence shown here is derived from an EMBL/GenBank/DDBJ whole genome shotgun (WGS) entry which is preliminary data.</text>
</comment>
<dbReference type="PROSITE" id="PS51257">
    <property type="entry name" value="PROKAR_LIPOPROTEIN"/>
    <property type="match status" value="1"/>
</dbReference>
<accession>A0ABW7C7I9</accession>
<dbReference type="RefSeq" id="WP_393009725.1">
    <property type="nucleotide sequence ID" value="NZ_JAZAQF010000001.1"/>
</dbReference>
<feature type="compositionally biased region" description="Pro residues" evidence="1">
    <location>
        <begin position="153"/>
        <end position="165"/>
    </location>
</feature>
<feature type="chain" id="PRO_5045459341" evidence="2">
    <location>
        <begin position="22"/>
        <end position="281"/>
    </location>
</feature>
<feature type="compositionally biased region" description="Polar residues" evidence="1">
    <location>
        <begin position="72"/>
        <end position="95"/>
    </location>
</feature>
<feature type="compositionally biased region" description="Low complexity" evidence="1">
    <location>
        <begin position="169"/>
        <end position="182"/>
    </location>
</feature>
<dbReference type="PRINTS" id="PR01217">
    <property type="entry name" value="PRICHEXTENSN"/>
</dbReference>
<name>A0ABW7C7I9_9CYAN</name>
<protein>
    <submittedName>
        <fullName evidence="3">Uncharacterized protein</fullName>
    </submittedName>
</protein>
<evidence type="ECO:0000313" key="4">
    <source>
        <dbReference type="Proteomes" id="UP001604335"/>
    </source>
</evidence>
<feature type="compositionally biased region" description="Pro residues" evidence="1">
    <location>
        <begin position="183"/>
        <end position="199"/>
    </location>
</feature>
<reference evidence="4" key="1">
    <citation type="journal article" date="2024" name="Algal Res.">
        <title>Biochemical, toxicological and genomic investigation of a high-biomass producing Limnothrix strain isolated from Italian shallow drinking water reservoir.</title>
        <authorList>
            <person name="Simonazzi M."/>
            <person name="Shishido T.K."/>
            <person name="Delbaje E."/>
            <person name="Wahlsten M."/>
            <person name="Fewer D.P."/>
            <person name="Sivonen K."/>
            <person name="Pezzolesi L."/>
            <person name="Pistocchi R."/>
        </authorList>
    </citation>
    <scope>NUCLEOTIDE SEQUENCE [LARGE SCALE GENOMIC DNA]</scope>
    <source>
        <strain evidence="4">LRLZ20PSL1</strain>
    </source>
</reference>
<keyword evidence="4" id="KW-1185">Reference proteome</keyword>
<evidence type="ECO:0000256" key="1">
    <source>
        <dbReference type="SAM" id="MobiDB-lite"/>
    </source>
</evidence>
<gene>
    <name evidence="3" type="ORF">VPK24_00420</name>
</gene>
<feature type="signal peptide" evidence="2">
    <location>
        <begin position="1"/>
        <end position="21"/>
    </location>
</feature>
<dbReference type="EMBL" id="JAZAQF010000001">
    <property type="protein sequence ID" value="MFG3816084.1"/>
    <property type="molecule type" value="Genomic_DNA"/>
</dbReference>
<organism evidence="3 4">
    <name type="scientific">Limnothrix redekei LRLZ20PSL1</name>
    <dbReference type="NCBI Taxonomy" id="3112953"/>
    <lineage>
        <taxon>Bacteria</taxon>
        <taxon>Bacillati</taxon>
        <taxon>Cyanobacteriota</taxon>
        <taxon>Cyanophyceae</taxon>
        <taxon>Pseudanabaenales</taxon>
        <taxon>Pseudanabaenaceae</taxon>
        <taxon>Limnothrix</taxon>
    </lineage>
</organism>